<comment type="caution">
    <text evidence="1">The sequence shown here is derived from an EMBL/GenBank/DDBJ whole genome shotgun (WGS) entry which is preliminary data.</text>
</comment>
<dbReference type="EMBL" id="JAHXZJ010002609">
    <property type="protein sequence ID" value="KAH0539487.1"/>
    <property type="molecule type" value="Genomic_DNA"/>
</dbReference>
<keyword evidence="2" id="KW-1185">Reference proteome</keyword>
<name>A0AAV7HX86_COTGL</name>
<organism evidence="1 2">
    <name type="scientific">Cotesia glomerata</name>
    <name type="common">Lepidopteran parasitic wasp</name>
    <name type="synonym">Apanteles glomeratus</name>
    <dbReference type="NCBI Taxonomy" id="32391"/>
    <lineage>
        <taxon>Eukaryota</taxon>
        <taxon>Metazoa</taxon>
        <taxon>Ecdysozoa</taxon>
        <taxon>Arthropoda</taxon>
        <taxon>Hexapoda</taxon>
        <taxon>Insecta</taxon>
        <taxon>Pterygota</taxon>
        <taxon>Neoptera</taxon>
        <taxon>Endopterygota</taxon>
        <taxon>Hymenoptera</taxon>
        <taxon>Apocrita</taxon>
        <taxon>Ichneumonoidea</taxon>
        <taxon>Braconidae</taxon>
        <taxon>Microgastrinae</taxon>
        <taxon>Cotesia</taxon>
    </lineage>
</organism>
<protein>
    <submittedName>
        <fullName evidence="1">Uncharacterized protein</fullName>
    </submittedName>
</protein>
<reference evidence="1 2" key="1">
    <citation type="journal article" date="2021" name="J. Hered.">
        <title>A chromosome-level genome assembly of the parasitoid wasp, Cotesia glomerata (Hymenoptera: Braconidae).</title>
        <authorList>
            <person name="Pinto B.J."/>
            <person name="Weis J.J."/>
            <person name="Gamble T."/>
            <person name="Ode P.J."/>
            <person name="Paul R."/>
            <person name="Zaspel J.M."/>
        </authorList>
    </citation>
    <scope>NUCLEOTIDE SEQUENCE [LARGE SCALE GENOMIC DNA]</scope>
    <source>
        <strain evidence="1">CgM1</strain>
    </source>
</reference>
<dbReference type="Proteomes" id="UP000826195">
    <property type="component" value="Unassembled WGS sequence"/>
</dbReference>
<dbReference type="AlphaFoldDB" id="A0AAV7HX86"/>
<gene>
    <name evidence="1" type="ORF">KQX54_005113</name>
</gene>
<evidence type="ECO:0000313" key="1">
    <source>
        <dbReference type="EMBL" id="KAH0539487.1"/>
    </source>
</evidence>
<proteinExistence type="predicted"/>
<accession>A0AAV7HX86</accession>
<evidence type="ECO:0000313" key="2">
    <source>
        <dbReference type="Proteomes" id="UP000826195"/>
    </source>
</evidence>
<sequence>MVDLTSVSIWPKANYLTTMQSRFGGDDKRLRVVCTILAWHVWKSAGHFMQKLAIASRQFGLTVRSSRGIGIDPSPEWRTGRGLNSTTAENINKENNEIREREYEPIYGSRKNGSIRTRLYVQWIVCWQSFFDATTLEIIFVFHISH</sequence>